<sequence length="268" mass="29388">MDCEQVCSECLSPQLESLKVALLTESEPSWEPVKQLDRKDMRNLLQELLAEGSQHLSSAELESSASFVNNFGRFCSVYVEAVGDGRVVELAEDLNQVVPEKRFSVSILIALLGGESGDNFSFDLLEDLLNGLDVDWEGYRHLGDVACSLLSWPACNSDASCIGRLFRSLVLPDTAGRVESFFPTEDVVEVICGVIDDGWEASLAGHIARVGSLRTCLLLIFFTAKYEYRESCIAPPAQSLHLLKVPAVWHAELSKMAPSLPFCLPVGC</sequence>
<proteinExistence type="predicted"/>
<accession>A0A061SB82</accession>
<name>A0A061SB82_9CHLO</name>
<reference evidence="1" key="1">
    <citation type="submission" date="2014-05" db="EMBL/GenBank/DDBJ databases">
        <title>The transcriptome of the halophilic microalga Tetraselmis sp. GSL018 isolated from the Great Salt Lake, Utah.</title>
        <authorList>
            <person name="Jinkerson R.E."/>
            <person name="D'Adamo S."/>
            <person name="Posewitz M.C."/>
        </authorList>
    </citation>
    <scope>NUCLEOTIDE SEQUENCE</scope>
    <source>
        <strain evidence="1">GSL018</strain>
    </source>
</reference>
<evidence type="ECO:0000313" key="1">
    <source>
        <dbReference type="EMBL" id="JAC81523.1"/>
    </source>
</evidence>
<dbReference type="AlphaFoldDB" id="A0A061SB82"/>
<protein>
    <submittedName>
        <fullName evidence="1">Uncharacterized protein</fullName>
    </submittedName>
</protein>
<organism evidence="1">
    <name type="scientific">Tetraselmis sp. GSL018</name>
    <dbReference type="NCBI Taxonomy" id="582737"/>
    <lineage>
        <taxon>Eukaryota</taxon>
        <taxon>Viridiplantae</taxon>
        <taxon>Chlorophyta</taxon>
        <taxon>core chlorophytes</taxon>
        <taxon>Chlorodendrophyceae</taxon>
        <taxon>Chlorodendrales</taxon>
        <taxon>Chlorodendraceae</taxon>
        <taxon>Tetraselmis</taxon>
    </lineage>
</organism>
<dbReference type="EMBL" id="GBEZ01003634">
    <property type="protein sequence ID" value="JAC81523.1"/>
    <property type="molecule type" value="Transcribed_RNA"/>
</dbReference>
<gene>
    <name evidence="1" type="ORF">TSPGSL018_7735</name>
</gene>